<feature type="compositionally biased region" description="Low complexity" evidence="1">
    <location>
        <begin position="107"/>
        <end position="128"/>
    </location>
</feature>
<dbReference type="EMBL" id="AYKW01000012">
    <property type="protein sequence ID" value="PIL31212.1"/>
    <property type="molecule type" value="Genomic_DNA"/>
</dbReference>
<evidence type="ECO:0000313" key="3">
    <source>
        <dbReference type="Proteomes" id="UP000230002"/>
    </source>
</evidence>
<comment type="caution">
    <text evidence="2">The sequence shown here is derived from an EMBL/GenBank/DDBJ whole genome shotgun (WGS) entry which is preliminary data.</text>
</comment>
<gene>
    <name evidence="2" type="ORF">GSI_05910</name>
</gene>
<evidence type="ECO:0000313" key="2">
    <source>
        <dbReference type="EMBL" id="PIL31212.1"/>
    </source>
</evidence>
<accession>A0A2G8SBU1</accession>
<organism evidence="2 3">
    <name type="scientific">Ganoderma sinense ZZ0214-1</name>
    <dbReference type="NCBI Taxonomy" id="1077348"/>
    <lineage>
        <taxon>Eukaryota</taxon>
        <taxon>Fungi</taxon>
        <taxon>Dikarya</taxon>
        <taxon>Basidiomycota</taxon>
        <taxon>Agaricomycotina</taxon>
        <taxon>Agaricomycetes</taxon>
        <taxon>Polyporales</taxon>
        <taxon>Polyporaceae</taxon>
        <taxon>Ganoderma</taxon>
    </lineage>
</organism>
<protein>
    <submittedName>
        <fullName evidence="2">Uncharacterized protein</fullName>
    </submittedName>
</protein>
<feature type="region of interest" description="Disordered" evidence="1">
    <location>
        <begin position="1"/>
        <end position="20"/>
    </location>
</feature>
<keyword evidence="3" id="KW-1185">Reference proteome</keyword>
<sequence length="135" mass="14409">MESRAFLPEGPLRTDSLNGDSSQQLRNMVWGDDKNGYPFWGLGARIRVRRGSDSSSRQLTSSSLVACGACMLATKGRRALGGPNNCIPPRLGSTTGRVGAGWSIMGSSISESSEPESMPVSELSMSSSRLINTRL</sequence>
<feature type="region of interest" description="Disordered" evidence="1">
    <location>
        <begin position="107"/>
        <end position="135"/>
    </location>
</feature>
<dbReference type="AlphaFoldDB" id="A0A2G8SBU1"/>
<evidence type="ECO:0000256" key="1">
    <source>
        <dbReference type="SAM" id="MobiDB-lite"/>
    </source>
</evidence>
<name>A0A2G8SBU1_9APHY</name>
<reference evidence="2 3" key="1">
    <citation type="journal article" date="2015" name="Sci. Rep.">
        <title>Chromosome-level genome map provides insights into diverse defense mechanisms in the medicinal fungus Ganoderma sinense.</title>
        <authorList>
            <person name="Zhu Y."/>
            <person name="Xu J."/>
            <person name="Sun C."/>
            <person name="Zhou S."/>
            <person name="Xu H."/>
            <person name="Nelson D.R."/>
            <person name="Qian J."/>
            <person name="Song J."/>
            <person name="Luo H."/>
            <person name="Xiang L."/>
            <person name="Li Y."/>
            <person name="Xu Z."/>
            <person name="Ji A."/>
            <person name="Wang L."/>
            <person name="Lu S."/>
            <person name="Hayward A."/>
            <person name="Sun W."/>
            <person name="Li X."/>
            <person name="Schwartz D.C."/>
            <person name="Wang Y."/>
            <person name="Chen S."/>
        </authorList>
    </citation>
    <scope>NUCLEOTIDE SEQUENCE [LARGE SCALE GENOMIC DNA]</scope>
    <source>
        <strain evidence="2 3">ZZ0214-1</strain>
    </source>
</reference>
<dbReference type="Proteomes" id="UP000230002">
    <property type="component" value="Unassembled WGS sequence"/>
</dbReference>
<proteinExistence type="predicted"/>